<sequence length="102" mass="11797">MIWRNCNDPRRRRPNESQFVFSPLYYLSSELTESSSESTRLQNVHTISVAHLLDPSLVTLSPNPIIPLHPNSLPLQVNYSYHQHSLKTLKLGYRKRAAILSR</sequence>
<comment type="caution">
    <text evidence="1">The sequence shown here is derived from an EMBL/GenBank/DDBJ whole genome shotgun (WGS) entry which is preliminary data.</text>
</comment>
<dbReference type="Proteomes" id="UP000297229">
    <property type="component" value="Unassembled WGS sequence"/>
</dbReference>
<name>A0A4Z1K534_9HELO</name>
<protein>
    <submittedName>
        <fullName evidence="1">Uncharacterized protein</fullName>
    </submittedName>
</protein>
<dbReference type="EMBL" id="PQXM01000001">
    <property type="protein sequence ID" value="TGO80768.1"/>
    <property type="molecule type" value="Genomic_DNA"/>
</dbReference>
<gene>
    <name evidence="1" type="ORF">BELL_0001g00290</name>
</gene>
<organism evidence="1 2">
    <name type="scientific">Botrytis elliptica</name>
    <dbReference type="NCBI Taxonomy" id="278938"/>
    <lineage>
        <taxon>Eukaryota</taxon>
        <taxon>Fungi</taxon>
        <taxon>Dikarya</taxon>
        <taxon>Ascomycota</taxon>
        <taxon>Pezizomycotina</taxon>
        <taxon>Leotiomycetes</taxon>
        <taxon>Helotiales</taxon>
        <taxon>Sclerotiniaceae</taxon>
        <taxon>Botrytis</taxon>
    </lineage>
</organism>
<dbReference type="AlphaFoldDB" id="A0A4Z1K534"/>
<keyword evidence="2" id="KW-1185">Reference proteome</keyword>
<accession>A0A4Z1K534</accession>
<proteinExistence type="predicted"/>
<evidence type="ECO:0000313" key="2">
    <source>
        <dbReference type="Proteomes" id="UP000297229"/>
    </source>
</evidence>
<evidence type="ECO:0000313" key="1">
    <source>
        <dbReference type="EMBL" id="TGO80768.1"/>
    </source>
</evidence>
<reference evidence="1 2" key="1">
    <citation type="submission" date="2017-12" db="EMBL/GenBank/DDBJ databases">
        <title>Comparative genomics of Botrytis spp.</title>
        <authorList>
            <person name="Valero-Jimenez C.A."/>
            <person name="Tapia P."/>
            <person name="Veloso J."/>
            <person name="Silva-Moreno E."/>
            <person name="Staats M."/>
            <person name="Valdes J.H."/>
            <person name="Van Kan J.A.L."/>
        </authorList>
    </citation>
    <scope>NUCLEOTIDE SEQUENCE [LARGE SCALE GENOMIC DNA]</scope>
    <source>
        <strain evidence="1 2">Be9601</strain>
    </source>
</reference>